<feature type="transmembrane region" description="Helical" evidence="11">
    <location>
        <begin position="40"/>
        <end position="60"/>
    </location>
</feature>
<keyword evidence="5 11" id="KW-0812">Transmembrane</keyword>
<comment type="caution">
    <text evidence="12">The sequence shown here is derived from an EMBL/GenBank/DDBJ whole genome shotgun (WGS) entry which is preliminary data.</text>
</comment>
<evidence type="ECO:0000256" key="11">
    <source>
        <dbReference type="RuleBase" id="RU367023"/>
    </source>
</evidence>
<dbReference type="EMBL" id="JAPXFL010000005">
    <property type="protein sequence ID" value="KAK9506775.1"/>
    <property type="molecule type" value="Genomic_DNA"/>
</dbReference>
<dbReference type="CDD" id="cd07987">
    <property type="entry name" value="LPLAT_MGAT-like"/>
    <property type="match status" value="1"/>
</dbReference>
<name>A0AAW1D9Q7_9HEMI</name>
<dbReference type="GO" id="GO:0005789">
    <property type="term" value="C:endoplasmic reticulum membrane"/>
    <property type="evidence" value="ECO:0007669"/>
    <property type="project" value="UniProtKB-SubCell"/>
</dbReference>
<dbReference type="EC" id="2.3.1.-" evidence="11"/>
<dbReference type="EMBL" id="JAPXFL010000005">
    <property type="protein sequence ID" value="KAK9506774.1"/>
    <property type="molecule type" value="Genomic_DNA"/>
</dbReference>
<evidence type="ECO:0000256" key="2">
    <source>
        <dbReference type="ARBA" id="ARBA00005420"/>
    </source>
</evidence>
<feature type="transmembrane region" description="Helical" evidence="11">
    <location>
        <begin position="14"/>
        <end position="34"/>
    </location>
</feature>
<evidence type="ECO:0000256" key="9">
    <source>
        <dbReference type="ARBA" id="ARBA00023136"/>
    </source>
</evidence>
<gene>
    <name evidence="12" type="ORF">O3M35_008649</name>
</gene>
<keyword evidence="7 11" id="KW-1133">Transmembrane helix</keyword>
<keyword evidence="10" id="KW-0012">Acyltransferase</keyword>
<dbReference type="GO" id="GO:0019432">
    <property type="term" value="P:triglyceride biosynthetic process"/>
    <property type="evidence" value="ECO:0007669"/>
    <property type="project" value="TreeGrafter"/>
</dbReference>
<evidence type="ECO:0000256" key="7">
    <source>
        <dbReference type="ARBA" id="ARBA00022989"/>
    </source>
</evidence>
<evidence type="ECO:0000256" key="3">
    <source>
        <dbReference type="ARBA" id="ARBA00022516"/>
    </source>
</evidence>
<dbReference type="AlphaFoldDB" id="A0AAW1D9Q7"/>
<evidence type="ECO:0000256" key="10">
    <source>
        <dbReference type="ARBA" id="ARBA00023315"/>
    </source>
</evidence>
<dbReference type="PANTHER" id="PTHR12317:SF79">
    <property type="entry name" value="ACYLTRANSFERASE"/>
    <property type="match status" value="1"/>
</dbReference>
<keyword evidence="8" id="KW-0443">Lipid metabolism</keyword>
<keyword evidence="3" id="KW-0444">Lipid biosynthesis</keyword>
<organism evidence="12 13">
    <name type="scientific">Rhynocoris fuscipes</name>
    <dbReference type="NCBI Taxonomy" id="488301"/>
    <lineage>
        <taxon>Eukaryota</taxon>
        <taxon>Metazoa</taxon>
        <taxon>Ecdysozoa</taxon>
        <taxon>Arthropoda</taxon>
        <taxon>Hexapoda</taxon>
        <taxon>Insecta</taxon>
        <taxon>Pterygota</taxon>
        <taxon>Neoptera</taxon>
        <taxon>Paraneoptera</taxon>
        <taxon>Hemiptera</taxon>
        <taxon>Heteroptera</taxon>
        <taxon>Panheteroptera</taxon>
        <taxon>Cimicomorpha</taxon>
        <taxon>Reduviidae</taxon>
        <taxon>Harpactorinae</taxon>
        <taxon>Harpactorini</taxon>
        <taxon>Rhynocoris</taxon>
    </lineage>
</organism>
<sequence>MGSFVYGICAARELLLNALGASLALGLFYLGPLFGVLLSIYLLFTPLAPLLLLYFVWIYLDRNTPHRDGRRIKWIRSLPIYQRFRDYFPIKLIKTADLPSTKNYIFCAFPHGILCSSVLAEFVAENKEFEQLYPGIDVTCHTLNSNFYYPFSREYVLSLGFNSVSKEALMHQLTKPAGRAVCIVVGGSAEAMISSPGTHRIIAKNRKGFVKLALTTGADLVPIYSFGETDLYNQLIYPENSLIRKFQQAVRKFTGIAPVLFYGRGLFQGLFGLLPYNKPIHMVVGKPISVEKVENPSRDQVNKLHQTFIEEMSNLFDTHKTKYIPNPSKVQLTIED</sequence>
<evidence type="ECO:0000256" key="1">
    <source>
        <dbReference type="ARBA" id="ARBA00004477"/>
    </source>
</evidence>
<comment type="subcellular location">
    <subcellularLocation>
        <location evidence="1 11">Endoplasmic reticulum membrane</location>
        <topology evidence="1 11">Multi-pass membrane protein</topology>
    </subcellularLocation>
</comment>
<evidence type="ECO:0000256" key="5">
    <source>
        <dbReference type="ARBA" id="ARBA00022692"/>
    </source>
</evidence>
<accession>A0AAW1D9Q7</accession>
<keyword evidence="4 11" id="KW-0808">Transferase</keyword>
<evidence type="ECO:0000256" key="8">
    <source>
        <dbReference type="ARBA" id="ARBA00023098"/>
    </source>
</evidence>
<evidence type="ECO:0000256" key="4">
    <source>
        <dbReference type="ARBA" id="ARBA00022679"/>
    </source>
</evidence>
<comment type="similarity">
    <text evidence="2 11">Belongs to the diacylglycerol acyltransferase family.</text>
</comment>
<dbReference type="Proteomes" id="UP001461498">
    <property type="component" value="Unassembled WGS sequence"/>
</dbReference>
<dbReference type="InterPro" id="IPR007130">
    <property type="entry name" value="DAGAT"/>
</dbReference>
<keyword evidence="6 11" id="KW-0256">Endoplasmic reticulum</keyword>
<keyword evidence="13" id="KW-1185">Reference proteome</keyword>
<reference evidence="12 13" key="1">
    <citation type="submission" date="2022-12" db="EMBL/GenBank/DDBJ databases">
        <title>Chromosome-level genome assembly of true bugs.</title>
        <authorList>
            <person name="Ma L."/>
            <person name="Li H."/>
        </authorList>
    </citation>
    <scope>NUCLEOTIDE SEQUENCE [LARGE SCALE GENOMIC DNA]</scope>
    <source>
        <strain evidence="12">Lab_2022b</strain>
    </source>
</reference>
<dbReference type="PANTHER" id="PTHR12317">
    <property type="entry name" value="DIACYLGLYCEROL O-ACYLTRANSFERASE"/>
    <property type="match status" value="1"/>
</dbReference>
<evidence type="ECO:0000256" key="6">
    <source>
        <dbReference type="ARBA" id="ARBA00022824"/>
    </source>
</evidence>
<protein>
    <recommendedName>
        <fullName evidence="11">Acyltransferase</fullName>
        <ecNumber evidence="11">2.3.1.-</ecNumber>
    </recommendedName>
</protein>
<dbReference type="Pfam" id="PF03982">
    <property type="entry name" value="DAGAT"/>
    <property type="match status" value="1"/>
</dbReference>
<keyword evidence="9 11" id="KW-0472">Membrane</keyword>
<evidence type="ECO:0000313" key="13">
    <source>
        <dbReference type="Proteomes" id="UP001461498"/>
    </source>
</evidence>
<dbReference type="GO" id="GO:0004144">
    <property type="term" value="F:diacylglycerol O-acyltransferase activity"/>
    <property type="evidence" value="ECO:0007669"/>
    <property type="project" value="TreeGrafter"/>
</dbReference>
<proteinExistence type="inferred from homology"/>
<evidence type="ECO:0000313" key="12">
    <source>
        <dbReference type="EMBL" id="KAK9506774.1"/>
    </source>
</evidence>